<dbReference type="Proteomes" id="UP001310022">
    <property type="component" value="Unassembled WGS sequence"/>
</dbReference>
<comment type="caution">
    <text evidence="1">The sequence shown here is derived from an EMBL/GenBank/DDBJ whole genome shotgun (WGS) entry which is preliminary data.</text>
</comment>
<reference evidence="1 2" key="1">
    <citation type="submission" date="2021-12" db="EMBL/GenBank/DDBJ databases">
        <title>Genome sequencing of bacteria with rrn-lacking chromosome and rrn-plasmid.</title>
        <authorList>
            <person name="Anda M."/>
            <person name="Iwasaki W."/>
        </authorList>
    </citation>
    <scope>NUCLEOTIDE SEQUENCE [LARGE SCALE GENOMIC DNA]</scope>
    <source>
        <strain evidence="1 2">NBRC 15940</strain>
    </source>
</reference>
<name>A0AAN5AIS1_9BACT</name>
<protein>
    <recommendedName>
        <fullName evidence="3">Outer membrane protein beta-barrel domain-containing protein</fullName>
    </recommendedName>
</protein>
<gene>
    <name evidence="1" type="ORF">PEDI_06990</name>
</gene>
<dbReference type="AlphaFoldDB" id="A0AAN5AIS1"/>
<evidence type="ECO:0000313" key="2">
    <source>
        <dbReference type="Proteomes" id="UP001310022"/>
    </source>
</evidence>
<evidence type="ECO:0000313" key="1">
    <source>
        <dbReference type="EMBL" id="GJM60147.1"/>
    </source>
</evidence>
<sequence>MFTGIFLSTSLYGQAEHEGQSHPHEAKGGDHVHGRHAINFYTGFTFIPPKHYAHIDVLGLRNTGNWVPTLGLDYVYKINHRWSMGLMADIELDRYTMLTLSEQRIVRENVVVLAAVAKFELLKGFSVFAGLGYEQMFAEEGEDFWLVKVGLEYEIRMEKGWQLAPSIIYDYKDVYQTISYGFAVGKRF</sequence>
<dbReference type="EMBL" id="BQKE01000001">
    <property type="protein sequence ID" value="GJM60147.1"/>
    <property type="molecule type" value="Genomic_DNA"/>
</dbReference>
<evidence type="ECO:0008006" key="3">
    <source>
        <dbReference type="Google" id="ProtNLM"/>
    </source>
</evidence>
<proteinExistence type="predicted"/>
<accession>A0AAN5AIS1</accession>
<organism evidence="1 2">
    <name type="scientific">Persicobacter diffluens</name>
    <dbReference type="NCBI Taxonomy" id="981"/>
    <lineage>
        <taxon>Bacteria</taxon>
        <taxon>Pseudomonadati</taxon>
        <taxon>Bacteroidota</taxon>
        <taxon>Cytophagia</taxon>
        <taxon>Cytophagales</taxon>
        <taxon>Persicobacteraceae</taxon>
        <taxon>Persicobacter</taxon>
    </lineage>
</organism>
<keyword evidence="2" id="KW-1185">Reference proteome</keyword>